<evidence type="ECO:0000313" key="5">
    <source>
        <dbReference type="Proteomes" id="UP000265750"/>
    </source>
</evidence>
<keyword evidence="5" id="KW-1185">Reference proteome</keyword>
<reference evidence="5" key="1">
    <citation type="submission" date="2018-09" db="EMBL/GenBank/DDBJ databases">
        <authorList>
            <person name="Tuo L."/>
        </authorList>
    </citation>
    <scope>NUCLEOTIDE SEQUENCE [LARGE SCALE GENOMIC DNA]</scope>
    <source>
        <strain evidence="5">M2BS4Y-1</strain>
    </source>
</reference>
<feature type="chain" id="PRO_5017472259" evidence="3">
    <location>
        <begin position="24"/>
        <end position="313"/>
    </location>
</feature>
<dbReference type="Pfam" id="PF13624">
    <property type="entry name" value="SurA_N_3"/>
    <property type="match status" value="1"/>
</dbReference>
<dbReference type="InterPro" id="IPR027304">
    <property type="entry name" value="Trigger_fact/SurA_dom_sf"/>
</dbReference>
<dbReference type="GO" id="GO:0016853">
    <property type="term" value="F:isomerase activity"/>
    <property type="evidence" value="ECO:0007669"/>
    <property type="project" value="UniProtKB-KW"/>
</dbReference>
<dbReference type="EMBL" id="QYRN01000001">
    <property type="protein sequence ID" value="RIY03533.1"/>
    <property type="molecule type" value="Genomic_DNA"/>
</dbReference>
<dbReference type="InterPro" id="IPR050280">
    <property type="entry name" value="OMP_Chaperone_SurA"/>
</dbReference>
<proteinExistence type="predicted"/>
<dbReference type="SUPFAM" id="SSF109998">
    <property type="entry name" value="Triger factor/SurA peptide-binding domain-like"/>
    <property type="match status" value="1"/>
</dbReference>
<dbReference type="PANTHER" id="PTHR47637">
    <property type="entry name" value="CHAPERONE SURA"/>
    <property type="match status" value="1"/>
</dbReference>
<name>A0A3A1WR41_9HYPH</name>
<keyword evidence="4" id="KW-0413">Isomerase</keyword>
<dbReference type="OrthoDB" id="9791746at2"/>
<feature type="signal peptide" evidence="3">
    <location>
        <begin position="1"/>
        <end position="23"/>
    </location>
</feature>
<dbReference type="RefSeq" id="WP_119538190.1">
    <property type="nucleotide sequence ID" value="NZ_QYRN01000001.1"/>
</dbReference>
<evidence type="ECO:0000256" key="1">
    <source>
        <dbReference type="ARBA" id="ARBA00022729"/>
    </source>
</evidence>
<accession>A0A3A1WR41</accession>
<sequence length="313" mass="34570">MIARSFAVRLAVCSLLASPLALAGAATVSTPGLAASEIKVVVNKQPITSYQIQQRAAFLKLRRAPGGSEAATNELIDEAVKRQEIARRRISIPDAAVDEAFGRFAKDNKLTEAQLTQVLSQAGFSAKGFKDYIRVQMGWGQAVLANVRQTERLSEQEVVQRMLQQGGAKPSTTEYTLQQVIFVVPNDKRASQLDRRMSEANSFRQRFTSCQGSYDTARGLRDVTVRDLGRVAEPELPPRWKDDVKNTSRGRATKPQATERGVELIGVCDTRTVSDDQVAAMVFQEKDLAAMGKKEPDKDYLAKLKDKATIVRR</sequence>
<evidence type="ECO:0000256" key="2">
    <source>
        <dbReference type="SAM" id="MobiDB-lite"/>
    </source>
</evidence>
<keyword evidence="1 3" id="KW-0732">Signal</keyword>
<protein>
    <submittedName>
        <fullName evidence="4">Peptidylprolyl isomerase</fullName>
    </submittedName>
</protein>
<feature type="region of interest" description="Disordered" evidence="2">
    <location>
        <begin position="236"/>
        <end position="256"/>
    </location>
</feature>
<evidence type="ECO:0000313" key="4">
    <source>
        <dbReference type="EMBL" id="RIY03533.1"/>
    </source>
</evidence>
<dbReference type="AlphaFoldDB" id="A0A3A1WR41"/>
<dbReference type="Proteomes" id="UP000265750">
    <property type="component" value="Unassembled WGS sequence"/>
</dbReference>
<evidence type="ECO:0000256" key="3">
    <source>
        <dbReference type="SAM" id="SignalP"/>
    </source>
</evidence>
<gene>
    <name evidence="4" type="ORF">D3218_01890</name>
</gene>
<feature type="compositionally biased region" description="Basic and acidic residues" evidence="2">
    <location>
        <begin position="236"/>
        <end position="246"/>
    </location>
</feature>
<dbReference type="PANTHER" id="PTHR47637:SF1">
    <property type="entry name" value="CHAPERONE SURA"/>
    <property type="match status" value="1"/>
</dbReference>
<organism evidence="4 5">
    <name type="scientific">Aureimonas flava</name>
    <dbReference type="NCBI Taxonomy" id="2320271"/>
    <lineage>
        <taxon>Bacteria</taxon>
        <taxon>Pseudomonadati</taxon>
        <taxon>Pseudomonadota</taxon>
        <taxon>Alphaproteobacteria</taxon>
        <taxon>Hyphomicrobiales</taxon>
        <taxon>Aurantimonadaceae</taxon>
        <taxon>Aureimonas</taxon>
    </lineage>
</organism>
<dbReference type="Gene3D" id="1.10.4030.10">
    <property type="entry name" value="Porin chaperone SurA, peptide-binding domain"/>
    <property type="match status" value="1"/>
</dbReference>
<comment type="caution">
    <text evidence="4">The sequence shown here is derived from an EMBL/GenBank/DDBJ whole genome shotgun (WGS) entry which is preliminary data.</text>
</comment>